<sequence>NPLPWCDGRCVQGPGTYSPRHSDSRLLAIPTSRSRVADCDPDYDRPGRKGHDDLTSSPPSSGLSPAVSLECPPLRAGN</sequence>
<dbReference type="AlphaFoldDB" id="A0A3P7L3A9"/>
<evidence type="ECO:0000313" key="2">
    <source>
        <dbReference type="EMBL" id="VDN04528.1"/>
    </source>
</evidence>
<evidence type="ECO:0000256" key="1">
    <source>
        <dbReference type="SAM" id="MobiDB-lite"/>
    </source>
</evidence>
<name>A0A3P7L3A9_ONCOC</name>
<evidence type="ECO:0000313" key="3">
    <source>
        <dbReference type="Proteomes" id="UP000271087"/>
    </source>
</evidence>
<feature type="region of interest" description="Disordered" evidence="1">
    <location>
        <begin position="17"/>
        <end position="78"/>
    </location>
</feature>
<feature type="compositionally biased region" description="Low complexity" evidence="1">
    <location>
        <begin position="55"/>
        <end position="69"/>
    </location>
</feature>
<dbReference type="Proteomes" id="UP000271087">
    <property type="component" value="Unassembled WGS sequence"/>
</dbReference>
<organism evidence="2 3">
    <name type="scientific">Onchocerca ochengi</name>
    <name type="common">Filarial nematode worm</name>
    <dbReference type="NCBI Taxonomy" id="42157"/>
    <lineage>
        <taxon>Eukaryota</taxon>
        <taxon>Metazoa</taxon>
        <taxon>Ecdysozoa</taxon>
        <taxon>Nematoda</taxon>
        <taxon>Chromadorea</taxon>
        <taxon>Rhabditida</taxon>
        <taxon>Spirurina</taxon>
        <taxon>Spiruromorpha</taxon>
        <taxon>Filarioidea</taxon>
        <taxon>Onchocercidae</taxon>
        <taxon>Onchocerca</taxon>
    </lineage>
</organism>
<protein>
    <submittedName>
        <fullName evidence="2">Uncharacterized protein</fullName>
    </submittedName>
</protein>
<proteinExistence type="predicted"/>
<keyword evidence="3" id="KW-1185">Reference proteome</keyword>
<dbReference type="EMBL" id="UYRW01017712">
    <property type="protein sequence ID" value="VDN04528.1"/>
    <property type="molecule type" value="Genomic_DNA"/>
</dbReference>
<feature type="non-terminal residue" evidence="2">
    <location>
        <position position="1"/>
    </location>
</feature>
<accession>A0A3P7L3A9</accession>
<gene>
    <name evidence="2" type="ORF">NOO_LOCUS13698</name>
</gene>
<reference evidence="2 3" key="1">
    <citation type="submission" date="2018-08" db="EMBL/GenBank/DDBJ databases">
        <authorList>
            <person name="Laetsch R D."/>
            <person name="Stevens L."/>
            <person name="Kumar S."/>
            <person name="Blaxter L. M."/>
        </authorList>
    </citation>
    <scope>NUCLEOTIDE SEQUENCE [LARGE SCALE GENOMIC DNA]</scope>
</reference>
<feature type="compositionally biased region" description="Basic and acidic residues" evidence="1">
    <location>
        <begin position="35"/>
        <end position="54"/>
    </location>
</feature>